<evidence type="ECO:0000259" key="8">
    <source>
        <dbReference type="Pfam" id="PF14322"/>
    </source>
</evidence>
<evidence type="ECO:0000256" key="2">
    <source>
        <dbReference type="ARBA" id="ARBA00006275"/>
    </source>
</evidence>
<accession>A0A449I2C2</accession>
<feature type="domain" description="RagB/SusD" evidence="7">
    <location>
        <begin position="327"/>
        <end position="598"/>
    </location>
</feature>
<organism evidence="9 10">
    <name type="scientific">Prevotella heparinolytica</name>
    <dbReference type="NCBI Taxonomy" id="28113"/>
    <lineage>
        <taxon>Bacteria</taxon>
        <taxon>Pseudomonadati</taxon>
        <taxon>Bacteroidota</taxon>
        <taxon>Bacteroidia</taxon>
        <taxon>Bacteroidales</taxon>
        <taxon>Bacteroidaceae</taxon>
        <taxon>Bacteroides</taxon>
    </lineage>
</organism>
<evidence type="ECO:0000256" key="3">
    <source>
        <dbReference type="ARBA" id="ARBA00022729"/>
    </source>
</evidence>
<dbReference type="Gene3D" id="1.25.40.390">
    <property type="match status" value="1"/>
</dbReference>
<dbReference type="Pfam" id="PF14322">
    <property type="entry name" value="SusD-like_3"/>
    <property type="match status" value="1"/>
</dbReference>
<dbReference type="SUPFAM" id="SSF48452">
    <property type="entry name" value="TPR-like"/>
    <property type="match status" value="1"/>
</dbReference>
<dbReference type="InterPro" id="IPR012944">
    <property type="entry name" value="SusD_RagB_dom"/>
</dbReference>
<name>A0A449I2C2_9BACE</name>
<feature type="signal peptide" evidence="6">
    <location>
        <begin position="1"/>
        <end position="20"/>
    </location>
</feature>
<dbReference type="GO" id="GO:0009279">
    <property type="term" value="C:cell outer membrane"/>
    <property type="evidence" value="ECO:0007669"/>
    <property type="project" value="UniProtKB-SubCell"/>
</dbReference>
<evidence type="ECO:0000313" key="9">
    <source>
        <dbReference type="EMBL" id="VFB13601.1"/>
    </source>
</evidence>
<evidence type="ECO:0000256" key="4">
    <source>
        <dbReference type="ARBA" id="ARBA00023136"/>
    </source>
</evidence>
<dbReference type="RefSeq" id="WP_131751920.1">
    <property type="nucleotide sequence ID" value="NZ_CAACYH010000004.1"/>
</dbReference>
<evidence type="ECO:0000256" key="6">
    <source>
        <dbReference type="SAM" id="SignalP"/>
    </source>
</evidence>
<dbReference type="InterPro" id="IPR033985">
    <property type="entry name" value="SusD-like_N"/>
</dbReference>
<evidence type="ECO:0000313" key="10">
    <source>
        <dbReference type="Proteomes" id="UP000396835"/>
    </source>
</evidence>
<comment type="subcellular location">
    <subcellularLocation>
        <location evidence="1">Cell outer membrane</location>
    </subcellularLocation>
</comment>
<evidence type="ECO:0000256" key="5">
    <source>
        <dbReference type="ARBA" id="ARBA00023237"/>
    </source>
</evidence>
<dbReference type="InterPro" id="IPR011990">
    <property type="entry name" value="TPR-like_helical_dom_sf"/>
</dbReference>
<evidence type="ECO:0000256" key="1">
    <source>
        <dbReference type="ARBA" id="ARBA00004442"/>
    </source>
</evidence>
<keyword evidence="4" id="KW-0472">Membrane</keyword>
<comment type="similarity">
    <text evidence="2">Belongs to the SusD family.</text>
</comment>
<keyword evidence="3 6" id="KW-0732">Signal</keyword>
<dbReference type="OrthoDB" id="691231at2"/>
<dbReference type="Proteomes" id="UP000396835">
    <property type="component" value="Unassembled WGS sequence"/>
</dbReference>
<proteinExistence type="inferred from homology"/>
<feature type="chain" id="PRO_5019305077" evidence="6">
    <location>
        <begin position="21"/>
        <end position="598"/>
    </location>
</feature>
<sequence length="598" mass="67288">MKLKNIILSTALLMAFSACDDLFEPAVENHKNVEDLKNMPTWATGLLGHAYISNPLGENANSWRFTDVATDDAVSNDISNEYLKMATGSWRADNNPMDNWQYLRASWQYINQFIEISEDVEWARDKVASELFKVRFQGEAYGMRALYMYHLLMSCAGWSADGQLLGIPILTESETIYSDFNKPRNTFRECLDLLEKDVEKAIEMLPETYGDLAGAGSVPSKYTQKGADIDRYNRVFGDHARNRMSARVARAVRAQAALLAASPAYADGSGVNWEQAANRMAEVLSALGGNPIANVDPTGNKWYEDANAIKSMDAGYNRPEFLWRSNRNESADLERDQYPPSLFGRGRVNPSQNLVDAFPALNGYPISDPASGYDPQNPYANRDPRLAMYIIYNGAKAGTSNSVITTAVDGSNNDAMGKFDGASTRTGYYLRKFLDMNVNANPSNTTNGYHVKPWIRYTEIFLGYAEAANEAWGPQGKGANSYSAYDVVKAIRQRAGIGENGSDAYLESVKNDKDKMRELIRNERRLELCFEGFRFWDLRRWKVDLNKLNETVKGMKITGAHHEVVDVERRDYKEHMYYGPIPYGETLKFSALIQNKGW</sequence>
<dbReference type="Pfam" id="PF07980">
    <property type="entry name" value="SusD_RagB"/>
    <property type="match status" value="1"/>
</dbReference>
<feature type="domain" description="SusD-like N-terminal" evidence="8">
    <location>
        <begin position="57"/>
        <end position="209"/>
    </location>
</feature>
<reference evidence="9 10" key="1">
    <citation type="submission" date="2019-02" db="EMBL/GenBank/DDBJ databases">
        <authorList>
            <consortium name="Pathogen Informatics"/>
        </authorList>
    </citation>
    <scope>NUCLEOTIDE SEQUENCE [LARGE SCALE GENOMIC DNA]</scope>
    <source>
        <strain evidence="9 10">3012STDY7078512</strain>
    </source>
</reference>
<dbReference type="PROSITE" id="PS51257">
    <property type="entry name" value="PROKAR_LIPOPROTEIN"/>
    <property type="match status" value="1"/>
</dbReference>
<evidence type="ECO:0000259" key="7">
    <source>
        <dbReference type="Pfam" id="PF07980"/>
    </source>
</evidence>
<keyword evidence="5" id="KW-0998">Cell outer membrane</keyword>
<protein>
    <submittedName>
        <fullName evidence="9">SusD family</fullName>
    </submittedName>
</protein>
<dbReference type="EMBL" id="CAACYH010000004">
    <property type="protein sequence ID" value="VFB13601.1"/>
    <property type="molecule type" value="Genomic_DNA"/>
</dbReference>
<gene>
    <name evidence="9" type="ORF">NCTC7812_01128</name>
</gene>
<dbReference type="AlphaFoldDB" id="A0A449I2C2"/>